<dbReference type="CDD" id="cd13733">
    <property type="entry name" value="SPRY_PRY_C-I_1"/>
    <property type="match status" value="1"/>
</dbReference>
<keyword evidence="3" id="KW-0963">Cytoplasm</keyword>
<evidence type="ECO:0000256" key="7">
    <source>
        <dbReference type="PROSITE-ProRule" id="PRU00175"/>
    </source>
</evidence>
<dbReference type="RefSeq" id="XP_030646748.1">
    <property type="nucleotide sequence ID" value="XM_030790888.1"/>
</dbReference>
<dbReference type="Gene3D" id="2.60.120.920">
    <property type="match status" value="1"/>
</dbReference>
<dbReference type="Pfam" id="PF00622">
    <property type="entry name" value="SPRY"/>
    <property type="match status" value="1"/>
</dbReference>
<dbReference type="Gene3D" id="3.30.40.10">
    <property type="entry name" value="Zinc/RING finger domain, C3HC4 (zinc finger)"/>
    <property type="match status" value="1"/>
</dbReference>
<dbReference type="Pfam" id="PF13765">
    <property type="entry name" value="PRY"/>
    <property type="match status" value="1"/>
</dbReference>
<evidence type="ECO:0000256" key="4">
    <source>
        <dbReference type="ARBA" id="ARBA00022723"/>
    </source>
</evidence>
<dbReference type="Proteomes" id="UP000504632">
    <property type="component" value="Chromosome 13"/>
</dbReference>
<feature type="domain" description="B30.2/SPRY" evidence="10">
    <location>
        <begin position="242"/>
        <end position="435"/>
    </location>
</feature>
<keyword evidence="11" id="KW-1185">Reference proteome</keyword>
<dbReference type="AlphaFoldDB" id="A0A6J2WQR1"/>
<gene>
    <name evidence="12" type="primary">btr02</name>
</gene>
<dbReference type="SMART" id="SM00184">
    <property type="entry name" value="RING"/>
    <property type="match status" value="1"/>
</dbReference>
<dbReference type="InterPro" id="IPR003879">
    <property type="entry name" value="Butyrophylin_SPRY"/>
</dbReference>
<dbReference type="OrthoDB" id="6105938at2759"/>
<dbReference type="SUPFAM" id="SSF49899">
    <property type="entry name" value="Concanavalin A-like lectins/glucanases"/>
    <property type="match status" value="1"/>
</dbReference>
<organism evidence="11 12">
    <name type="scientific">Chanos chanos</name>
    <name type="common">Milkfish</name>
    <name type="synonym">Mugil chanos</name>
    <dbReference type="NCBI Taxonomy" id="29144"/>
    <lineage>
        <taxon>Eukaryota</taxon>
        <taxon>Metazoa</taxon>
        <taxon>Chordata</taxon>
        <taxon>Craniata</taxon>
        <taxon>Vertebrata</taxon>
        <taxon>Euteleostomi</taxon>
        <taxon>Actinopterygii</taxon>
        <taxon>Neopterygii</taxon>
        <taxon>Teleostei</taxon>
        <taxon>Ostariophysi</taxon>
        <taxon>Gonorynchiformes</taxon>
        <taxon>Chanidae</taxon>
        <taxon>Chanos</taxon>
    </lineage>
</organism>
<dbReference type="InterPro" id="IPR013083">
    <property type="entry name" value="Znf_RING/FYVE/PHD"/>
</dbReference>
<dbReference type="CTD" id="562439"/>
<evidence type="ECO:0000256" key="5">
    <source>
        <dbReference type="ARBA" id="ARBA00022771"/>
    </source>
</evidence>
<comment type="subcellular location">
    <subcellularLocation>
        <location evidence="1">Cytoplasm</location>
    </subcellularLocation>
</comment>
<dbReference type="InterPro" id="IPR018957">
    <property type="entry name" value="Znf_C3HC4_RING-type"/>
</dbReference>
<dbReference type="InterPro" id="IPR006574">
    <property type="entry name" value="PRY"/>
</dbReference>
<dbReference type="InterPro" id="IPR001841">
    <property type="entry name" value="Znf_RING"/>
</dbReference>
<dbReference type="InterPro" id="IPR043136">
    <property type="entry name" value="B30.2/SPRY_sf"/>
</dbReference>
<keyword evidence="4" id="KW-0479">Metal-binding</keyword>
<dbReference type="SMART" id="SM00589">
    <property type="entry name" value="PRY"/>
    <property type="match status" value="1"/>
</dbReference>
<evidence type="ECO:0000256" key="2">
    <source>
        <dbReference type="ARBA" id="ARBA00008518"/>
    </source>
</evidence>
<proteinExistence type="inferred from homology"/>
<dbReference type="SUPFAM" id="SSF57850">
    <property type="entry name" value="RING/U-box"/>
    <property type="match status" value="1"/>
</dbReference>
<keyword evidence="6" id="KW-0862">Zinc</keyword>
<dbReference type="GeneID" id="115826939"/>
<evidence type="ECO:0000259" key="10">
    <source>
        <dbReference type="PROSITE" id="PS50188"/>
    </source>
</evidence>
<dbReference type="PANTHER" id="PTHR24103">
    <property type="entry name" value="E3 UBIQUITIN-PROTEIN LIGASE TRIM"/>
    <property type="match status" value="1"/>
</dbReference>
<evidence type="ECO:0000313" key="12">
    <source>
        <dbReference type="RefSeq" id="XP_030646748.1"/>
    </source>
</evidence>
<evidence type="ECO:0000256" key="3">
    <source>
        <dbReference type="ARBA" id="ARBA00022490"/>
    </source>
</evidence>
<dbReference type="PRINTS" id="PR01407">
    <property type="entry name" value="BUTYPHLNCDUF"/>
</dbReference>
<evidence type="ECO:0000313" key="11">
    <source>
        <dbReference type="Proteomes" id="UP000504632"/>
    </source>
</evidence>
<dbReference type="PROSITE" id="PS00518">
    <property type="entry name" value="ZF_RING_1"/>
    <property type="match status" value="1"/>
</dbReference>
<evidence type="ECO:0000256" key="6">
    <source>
        <dbReference type="ARBA" id="ARBA00022833"/>
    </source>
</evidence>
<feature type="coiled-coil region" evidence="8">
    <location>
        <begin position="155"/>
        <end position="196"/>
    </location>
</feature>
<sequence>MASTISLLSEKHFLCSLCEDIFSSPVTTPCGHSFCKVCLRKYWSHRETECCPLCKKTLSPRPHLSVNRILADVTENYRKTREFSKSKAHSEDIRAPAKRTEEMVQQMIQERLQKMEKLQNSLKLLKSSCLREVRESHQIFSALVVSLEKSHKAVVAAVEERQREAERRVERLVKELEKEIVDLKREQSELKDQQLNHIQDIKRSLQHIPMEMRDWSTVTMETEPCVGFTRRAVEELLDTLQAEVNKLSKSELKRLQRYSADITLNPRTAHACLYLSEDRKQVRHCDKKQEVPENPKRFDRVANVLGKESFNTGRHYWEVEVEQKSEWDLGIARQSVNRKGKFTLSPINGYWTVSLRNGCEYIANTSPPTSLRPCCKPRRVAIYLDYEEGKVSFYCVETGVHIYTFTDTFTDRLHPILSPGRPHGSRNIAPLVITSNCCSI</sequence>
<evidence type="ECO:0000256" key="8">
    <source>
        <dbReference type="SAM" id="Coils"/>
    </source>
</evidence>
<dbReference type="InterPro" id="IPR017907">
    <property type="entry name" value="Znf_RING_CS"/>
</dbReference>
<keyword evidence="5 7" id="KW-0863">Zinc-finger</keyword>
<dbReference type="SMART" id="SM00449">
    <property type="entry name" value="SPRY"/>
    <property type="match status" value="1"/>
</dbReference>
<dbReference type="InParanoid" id="A0A6J2WQR1"/>
<dbReference type="GO" id="GO:0005737">
    <property type="term" value="C:cytoplasm"/>
    <property type="evidence" value="ECO:0007669"/>
    <property type="project" value="UniProtKB-SubCell"/>
</dbReference>
<dbReference type="PROSITE" id="PS50089">
    <property type="entry name" value="ZF_RING_2"/>
    <property type="match status" value="1"/>
</dbReference>
<dbReference type="Pfam" id="PF00097">
    <property type="entry name" value="zf-C3HC4"/>
    <property type="match status" value="1"/>
</dbReference>
<dbReference type="InterPro" id="IPR001870">
    <property type="entry name" value="B30.2/SPRY"/>
</dbReference>
<dbReference type="InterPro" id="IPR003877">
    <property type="entry name" value="SPRY_dom"/>
</dbReference>
<dbReference type="PROSITE" id="PS50188">
    <property type="entry name" value="B302_SPRY"/>
    <property type="match status" value="1"/>
</dbReference>
<dbReference type="InterPro" id="IPR058030">
    <property type="entry name" value="TRIM8/14/16/25/29/45/65_CC"/>
</dbReference>
<dbReference type="GO" id="GO:0008270">
    <property type="term" value="F:zinc ion binding"/>
    <property type="evidence" value="ECO:0007669"/>
    <property type="project" value="UniProtKB-KW"/>
</dbReference>
<keyword evidence="8" id="KW-0175">Coiled coil</keyword>
<dbReference type="InterPro" id="IPR050143">
    <property type="entry name" value="TRIM/RBCC"/>
</dbReference>
<name>A0A6J2WQR1_CHACN</name>
<comment type="similarity">
    <text evidence="2">Belongs to the TRIM/RBCC family.</text>
</comment>
<evidence type="ECO:0000256" key="1">
    <source>
        <dbReference type="ARBA" id="ARBA00004496"/>
    </source>
</evidence>
<accession>A0A6J2WQR1</accession>
<dbReference type="FunFam" id="2.60.120.920:FF:000004">
    <property type="entry name" value="Butyrophilin subfamily 1 member A1"/>
    <property type="match status" value="1"/>
</dbReference>
<reference evidence="12" key="1">
    <citation type="submission" date="2025-08" db="UniProtKB">
        <authorList>
            <consortium name="RefSeq"/>
        </authorList>
    </citation>
    <scope>IDENTIFICATION</scope>
</reference>
<dbReference type="Pfam" id="PF25600">
    <property type="entry name" value="TRIM_CC"/>
    <property type="match status" value="1"/>
</dbReference>
<dbReference type="InterPro" id="IPR013320">
    <property type="entry name" value="ConA-like_dom_sf"/>
</dbReference>
<protein>
    <submittedName>
        <fullName evidence="12">Bloodthirsty-related gene family, member 2</fullName>
    </submittedName>
</protein>
<evidence type="ECO:0000259" key="9">
    <source>
        <dbReference type="PROSITE" id="PS50089"/>
    </source>
</evidence>
<feature type="domain" description="RING-type" evidence="9">
    <location>
        <begin position="15"/>
        <end position="55"/>
    </location>
</feature>